<evidence type="ECO:0000256" key="5">
    <source>
        <dbReference type="PROSITE-ProRule" id="PRU00449"/>
    </source>
</evidence>
<feature type="compositionally biased region" description="Polar residues" evidence="6">
    <location>
        <begin position="55"/>
        <end position="67"/>
    </location>
</feature>
<evidence type="ECO:0000259" key="7">
    <source>
        <dbReference type="PROSITE" id="PS51036"/>
    </source>
</evidence>
<evidence type="ECO:0000256" key="6">
    <source>
        <dbReference type="SAM" id="MobiDB-lite"/>
    </source>
</evidence>
<protein>
    <recommendedName>
        <fullName evidence="11">AN1-type domain-containing protein</fullName>
    </recommendedName>
</protein>
<name>A9NK42_PICSI</name>
<dbReference type="FunFam" id="4.10.1110.10:FF:000001">
    <property type="entry name" value="Zinc finger AN1-type containing 6"/>
    <property type="match status" value="1"/>
</dbReference>
<evidence type="ECO:0000256" key="1">
    <source>
        <dbReference type="ARBA" id="ARBA00003732"/>
    </source>
</evidence>
<dbReference type="GO" id="GO:0008270">
    <property type="term" value="F:zinc ion binding"/>
    <property type="evidence" value="ECO:0007669"/>
    <property type="project" value="UniProtKB-KW"/>
</dbReference>
<evidence type="ECO:0000256" key="2">
    <source>
        <dbReference type="ARBA" id="ARBA00022723"/>
    </source>
</evidence>
<dbReference type="GO" id="GO:0003677">
    <property type="term" value="F:DNA binding"/>
    <property type="evidence" value="ECO:0007669"/>
    <property type="project" value="InterPro"/>
</dbReference>
<comment type="function">
    <text evidence="1">May be involved in environmental stress response.</text>
</comment>
<feature type="region of interest" description="Disordered" evidence="6">
    <location>
        <begin position="55"/>
        <end position="78"/>
    </location>
</feature>
<reference evidence="9" key="1">
    <citation type="journal article" date="2008" name="BMC Genomics">
        <title>A conifer genomics resource of 200,000 spruce (Picea spp.) ESTs and 6,464 high-quality, sequence-finished full-length cDNAs for Sitka spruce (Picea sitchensis).</title>
        <authorList>
            <person name="Ralph S.G."/>
            <person name="Chun H.J."/>
            <person name="Kolosova N."/>
            <person name="Cooper D."/>
            <person name="Oddy C."/>
            <person name="Ritland C.E."/>
            <person name="Kirkpatrick R."/>
            <person name="Moore R."/>
            <person name="Barber S."/>
            <person name="Holt R.A."/>
            <person name="Jones S.J."/>
            <person name="Marra M.A."/>
            <person name="Douglas C.J."/>
            <person name="Ritland K."/>
            <person name="Bohlmann J."/>
        </authorList>
    </citation>
    <scope>NUCLEOTIDE SEQUENCE</scope>
    <source>
        <tissue evidence="9">Green portion of the leader tissue</tissue>
    </source>
</reference>
<dbReference type="InterPro" id="IPR000058">
    <property type="entry name" value="Znf_AN1"/>
</dbReference>
<dbReference type="Gene3D" id="1.20.5.4770">
    <property type="match status" value="1"/>
</dbReference>
<evidence type="ECO:0000259" key="8">
    <source>
        <dbReference type="PROSITE" id="PS51039"/>
    </source>
</evidence>
<dbReference type="Pfam" id="PF01428">
    <property type="entry name" value="zf-AN1"/>
    <property type="match status" value="1"/>
</dbReference>
<feature type="domain" description="A20-type" evidence="7">
    <location>
        <begin position="18"/>
        <end position="52"/>
    </location>
</feature>
<dbReference type="EMBL" id="BT071368">
    <property type="protein sequence ID" value="ACN40831.1"/>
    <property type="molecule type" value="mRNA"/>
</dbReference>
<dbReference type="Pfam" id="PF01754">
    <property type="entry name" value="zf-A20"/>
    <property type="match status" value="1"/>
</dbReference>
<sequence>MAQESWNREKEETGCQVPEGLIRCANNCGFFGSPATMSLCSKCYREFVLLNSPKSSFDKPQQQQIQGEVSIPRPDVGDEEIRSKYLAVDGSGPSCSTAAHQLEPQQQQNPPPPPPRQTNRCFSCRKRVGLTGFRCRCGDMFCALHRYSDKHNCTYDYKTAGREAIAKANPLVKADKILRF</sequence>
<dbReference type="InterPro" id="IPR002653">
    <property type="entry name" value="Znf_A20"/>
</dbReference>
<dbReference type="SUPFAM" id="SSF57716">
    <property type="entry name" value="Glucocorticoid receptor-like (DNA-binding domain)"/>
    <property type="match status" value="1"/>
</dbReference>
<dbReference type="OMA" id="MRCANNC"/>
<feature type="region of interest" description="Disordered" evidence="6">
    <location>
        <begin position="90"/>
        <end position="118"/>
    </location>
</feature>
<dbReference type="SMART" id="SM00259">
    <property type="entry name" value="ZnF_A20"/>
    <property type="match status" value="1"/>
</dbReference>
<keyword evidence="3 5" id="KW-0863">Zinc-finger</keyword>
<evidence type="ECO:0000256" key="3">
    <source>
        <dbReference type="ARBA" id="ARBA00022771"/>
    </source>
</evidence>
<dbReference type="EMBL" id="EF081615">
    <property type="protein sequence ID" value="ABK21003.1"/>
    <property type="molecule type" value="mRNA"/>
</dbReference>
<keyword evidence="4" id="KW-0862">Zinc</keyword>
<dbReference type="PANTHER" id="PTHR10634:SF149">
    <property type="entry name" value="AN1-TYPE DOMAIN-CONTAINING PROTEIN-RELATED"/>
    <property type="match status" value="1"/>
</dbReference>
<proteinExistence type="evidence at transcript level"/>
<evidence type="ECO:0000256" key="4">
    <source>
        <dbReference type="ARBA" id="ARBA00022833"/>
    </source>
</evidence>
<dbReference type="PROSITE" id="PS51036">
    <property type="entry name" value="ZF_A20"/>
    <property type="match status" value="1"/>
</dbReference>
<dbReference type="Gene3D" id="4.10.1110.10">
    <property type="entry name" value="AN1-like Zinc finger"/>
    <property type="match status" value="1"/>
</dbReference>
<dbReference type="SUPFAM" id="SSF118310">
    <property type="entry name" value="AN1-like Zinc finger"/>
    <property type="match status" value="1"/>
</dbReference>
<organism evidence="9">
    <name type="scientific">Picea sitchensis</name>
    <name type="common">Sitka spruce</name>
    <name type="synonym">Pinus sitchensis</name>
    <dbReference type="NCBI Taxonomy" id="3332"/>
    <lineage>
        <taxon>Eukaryota</taxon>
        <taxon>Viridiplantae</taxon>
        <taxon>Streptophyta</taxon>
        <taxon>Embryophyta</taxon>
        <taxon>Tracheophyta</taxon>
        <taxon>Spermatophyta</taxon>
        <taxon>Pinopsida</taxon>
        <taxon>Pinidae</taxon>
        <taxon>Conifers I</taxon>
        <taxon>Pinales</taxon>
        <taxon>Pinaceae</taxon>
        <taxon>Picea</taxon>
    </lineage>
</organism>
<reference evidence="10" key="2">
    <citation type="submission" date="2009-02" db="EMBL/GenBank/DDBJ databases">
        <title>Full length sequence-verified cDNA sequences from Sitka spruce (Picea sitchensis).</title>
        <authorList>
            <person name="Reid K.E."/>
            <person name="Liao N."/>
            <person name="Ralph S."/>
            <person name="Kolosova N."/>
            <person name="Oddy C."/>
            <person name="Moore R."/>
            <person name="Mayo M."/>
            <person name="Wagner S."/>
            <person name="King J."/>
            <person name="Yanchuk A."/>
            <person name="Holt R."/>
            <person name="Jones S."/>
            <person name="Marra M."/>
            <person name="Ritland C.E."/>
            <person name="Ritland K."/>
            <person name="Bohlmann J."/>
        </authorList>
    </citation>
    <scope>NUCLEOTIDE SEQUENCE</scope>
    <source>
        <tissue evidence="10">Bark</tissue>
    </source>
</reference>
<evidence type="ECO:0008006" key="11">
    <source>
        <dbReference type="Google" id="ProtNLM"/>
    </source>
</evidence>
<dbReference type="PANTHER" id="PTHR10634">
    <property type="entry name" value="AN1-TYPE ZINC FINGER PROTEIN"/>
    <property type="match status" value="1"/>
</dbReference>
<evidence type="ECO:0000313" key="10">
    <source>
        <dbReference type="EMBL" id="ACN40831.1"/>
    </source>
</evidence>
<dbReference type="InterPro" id="IPR035896">
    <property type="entry name" value="AN1-like_Znf"/>
</dbReference>
<dbReference type="SMART" id="SM00154">
    <property type="entry name" value="ZnF_AN1"/>
    <property type="match status" value="1"/>
</dbReference>
<feature type="domain" description="AN1-type" evidence="8">
    <location>
        <begin position="115"/>
        <end position="161"/>
    </location>
</feature>
<dbReference type="AlphaFoldDB" id="A9NK42"/>
<evidence type="ECO:0000313" key="9">
    <source>
        <dbReference type="EMBL" id="ABK21003.1"/>
    </source>
</evidence>
<dbReference type="InterPro" id="IPR050652">
    <property type="entry name" value="AN1_A20_ZnFinger"/>
</dbReference>
<keyword evidence="2" id="KW-0479">Metal-binding</keyword>
<accession>A9NK42</accession>
<dbReference type="PROSITE" id="PS51039">
    <property type="entry name" value="ZF_AN1"/>
    <property type="match status" value="1"/>
</dbReference>